<dbReference type="InterPro" id="IPR003141">
    <property type="entry name" value="Pol/His_phosphatase_N"/>
</dbReference>
<dbReference type="GO" id="GO:0008270">
    <property type="term" value="F:zinc ion binding"/>
    <property type="evidence" value="ECO:0007669"/>
    <property type="project" value="TreeGrafter"/>
</dbReference>
<dbReference type="OrthoDB" id="9808747at2"/>
<dbReference type="GO" id="GO:0003887">
    <property type="term" value="F:DNA-directed DNA polymerase activity"/>
    <property type="evidence" value="ECO:0007669"/>
    <property type="project" value="InterPro"/>
</dbReference>
<dbReference type="SUPFAM" id="SSF81301">
    <property type="entry name" value="Nucleotidyltransferase"/>
    <property type="match status" value="1"/>
</dbReference>
<dbReference type="Gene3D" id="1.10.150.110">
    <property type="entry name" value="DNA polymerase beta, N-terminal domain-like"/>
    <property type="match status" value="1"/>
</dbReference>
<dbReference type="InterPro" id="IPR029398">
    <property type="entry name" value="PolB_thumb"/>
</dbReference>
<dbReference type="GO" id="GO:0005829">
    <property type="term" value="C:cytosol"/>
    <property type="evidence" value="ECO:0007669"/>
    <property type="project" value="TreeGrafter"/>
</dbReference>
<dbReference type="GO" id="GO:0003677">
    <property type="term" value="F:DNA binding"/>
    <property type="evidence" value="ECO:0007669"/>
    <property type="project" value="InterPro"/>
</dbReference>
<evidence type="ECO:0000256" key="1">
    <source>
        <dbReference type="ARBA" id="ARBA00022679"/>
    </source>
</evidence>
<dbReference type="Gene3D" id="3.30.460.10">
    <property type="entry name" value="Beta Polymerase, domain 2"/>
    <property type="match status" value="1"/>
</dbReference>
<keyword evidence="6" id="KW-1185">Reference proteome</keyword>
<dbReference type="InterPro" id="IPR037160">
    <property type="entry name" value="DNA_Pol_thumb_sf"/>
</dbReference>
<dbReference type="PIRSF" id="PIRSF005047">
    <property type="entry name" value="UCP005047_YshC"/>
    <property type="match status" value="1"/>
</dbReference>
<dbReference type="Gene3D" id="1.10.150.20">
    <property type="entry name" value="5' to 3' exonuclease, C-terminal subdomain"/>
    <property type="match status" value="1"/>
</dbReference>
<feature type="domain" description="Polymerase/histidinol phosphatase N-terminal" evidence="3">
    <location>
        <begin position="338"/>
        <end position="417"/>
    </location>
</feature>
<keyword evidence="1" id="KW-0808">Transferase</keyword>
<evidence type="ECO:0000259" key="3">
    <source>
        <dbReference type="SMART" id="SM00481"/>
    </source>
</evidence>
<feature type="domain" description="DNA-directed DNA polymerase X" evidence="4">
    <location>
        <begin position="3"/>
        <end position="314"/>
    </location>
</feature>
<dbReference type="PANTHER" id="PTHR36928:SF1">
    <property type="entry name" value="PHOSPHATASE YCDX-RELATED"/>
    <property type="match status" value="1"/>
</dbReference>
<dbReference type="SUPFAM" id="SSF89550">
    <property type="entry name" value="PHP domain-like"/>
    <property type="match status" value="1"/>
</dbReference>
<name>A0A0W0VDW7_9GAMM</name>
<dbReference type="CDD" id="cd07436">
    <property type="entry name" value="PHP_PolX"/>
    <property type="match status" value="1"/>
</dbReference>
<dbReference type="InterPro" id="IPR043519">
    <property type="entry name" value="NT_sf"/>
</dbReference>
<keyword evidence="2" id="KW-0548">Nucleotidyltransferase</keyword>
<dbReference type="InterPro" id="IPR016195">
    <property type="entry name" value="Pol/histidinol_Pase-like"/>
</dbReference>
<dbReference type="PANTHER" id="PTHR36928">
    <property type="entry name" value="PHOSPHATASE YCDX-RELATED"/>
    <property type="match status" value="1"/>
</dbReference>
<keyword evidence="5" id="KW-0378">Hydrolase</keyword>
<evidence type="ECO:0000256" key="2">
    <source>
        <dbReference type="ARBA" id="ARBA00022695"/>
    </source>
</evidence>
<dbReference type="InterPro" id="IPR022311">
    <property type="entry name" value="PolX-like"/>
</dbReference>
<dbReference type="SUPFAM" id="SSF47802">
    <property type="entry name" value="DNA polymerase beta, N-terminal domain-like"/>
    <property type="match status" value="1"/>
</dbReference>
<dbReference type="Pfam" id="PF02811">
    <property type="entry name" value="PHP"/>
    <property type="match status" value="1"/>
</dbReference>
<sequence length="571" mass="65282">MDKTNKEIAEKLYQYSDLLEASGSNPYRVRAYRRAARSVMALSSNLSELLSNENFKLTSIPWIGEGIASVIKQIFFENTLPRLKEQATKNINELPSLPGLGKKRVEILNKKFNIYSAEELLSAFKEGRLNELAWLSQAIIERIKNYLKNPVNPKQFLRLYHALPVVTLLQDRLLSLKEVDFVLCCGDFRRRCEVVEQLHFIICSQQAEGVIEEILNFPQVIHLLSREKNCIKVNLWCGINAIFNFAGLDLLGANLLYATGNSHHLRQLEKLAKEQTFNLNPQGLFKAGKAVAQKTEAEIYKHLNLPYIEPELREGLHEIDAAKTLNLPSLIELADIKGDLHSHTNETDGKESLEAMANAAFERGYEYLAITDHSKRLAMTNGLDEKRLLAQIRQIDRLNHKMNGFLILKSIEVDILEDGSLDLSNNVLKELDVVVCSIHSLFRLNEQKQTERILRAMDNPYFNILGHATGRLIKSRPPYSIDFERIFCAAKENGCFIELNAQPYRLDINDVYCKLAKIRGVKIAISSDAHSTHELNFMQMGIFQGRRGWLEAHDVINSYRWPDLQKLLKRN</sequence>
<keyword evidence="5" id="KW-0269">Exonuclease</keyword>
<comment type="caution">
    <text evidence="5">The sequence shown here is derived from an EMBL/GenBank/DDBJ whole genome shotgun (WGS) entry which is preliminary data.</text>
</comment>
<reference evidence="5 6" key="1">
    <citation type="submission" date="2015-11" db="EMBL/GenBank/DDBJ databases">
        <title>Genomic analysis of 38 Legionella species identifies large and diverse effector repertoires.</title>
        <authorList>
            <person name="Burstein D."/>
            <person name="Amaro F."/>
            <person name="Zusman T."/>
            <person name="Lifshitz Z."/>
            <person name="Cohen O."/>
            <person name="Gilbert J.A."/>
            <person name="Pupko T."/>
            <person name="Shuman H.A."/>
            <person name="Segal G."/>
        </authorList>
    </citation>
    <scope>NUCLEOTIDE SEQUENCE [LARGE SCALE GENOMIC DNA]</scope>
    <source>
        <strain evidence="5 6">BL-540</strain>
    </source>
</reference>
<organism evidence="5 6">
    <name type="scientific">Legionella jordanis</name>
    <dbReference type="NCBI Taxonomy" id="456"/>
    <lineage>
        <taxon>Bacteria</taxon>
        <taxon>Pseudomonadati</taxon>
        <taxon>Pseudomonadota</taxon>
        <taxon>Gammaproteobacteria</taxon>
        <taxon>Legionellales</taxon>
        <taxon>Legionellaceae</taxon>
        <taxon>Legionella</taxon>
    </lineage>
</organism>
<dbReference type="InterPro" id="IPR050243">
    <property type="entry name" value="PHP_phosphatase"/>
</dbReference>
<dbReference type="Gene3D" id="3.30.210.10">
    <property type="entry name" value="DNA polymerase, thumb domain"/>
    <property type="match status" value="1"/>
</dbReference>
<keyword evidence="5" id="KW-0540">Nuclease</keyword>
<dbReference type="STRING" id="456.Ljor_2617"/>
<proteinExistence type="predicted"/>
<dbReference type="SMART" id="SM00483">
    <property type="entry name" value="POLXc"/>
    <property type="match status" value="1"/>
</dbReference>
<dbReference type="InterPro" id="IPR010996">
    <property type="entry name" value="HHH_MUS81"/>
</dbReference>
<dbReference type="InterPro" id="IPR027421">
    <property type="entry name" value="DNA_pol_lamdba_lyase_dom_sf"/>
</dbReference>
<dbReference type="GO" id="GO:0004527">
    <property type="term" value="F:exonuclease activity"/>
    <property type="evidence" value="ECO:0007669"/>
    <property type="project" value="UniProtKB-KW"/>
</dbReference>
<dbReference type="InterPro" id="IPR047967">
    <property type="entry name" value="PolX_PHP"/>
</dbReference>
<protein>
    <submittedName>
        <fullName evidence="5">DNA polymerase/3'-5' exonuclease PolX</fullName>
    </submittedName>
</protein>
<gene>
    <name evidence="5" type="primary">polX</name>
    <name evidence="5" type="ORF">Ljor_2617</name>
</gene>
<dbReference type="GO" id="GO:0042578">
    <property type="term" value="F:phosphoric ester hydrolase activity"/>
    <property type="evidence" value="ECO:0007669"/>
    <property type="project" value="TreeGrafter"/>
</dbReference>
<evidence type="ECO:0000313" key="6">
    <source>
        <dbReference type="Proteomes" id="UP000055035"/>
    </source>
</evidence>
<accession>A0A0W0VDW7</accession>
<dbReference type="Pfam" id="PF14791">
    <property type="entry name" value="DNA_pol_B_thumb"/>
    <property type="match status" value="1"/>
</dbReference>
<dbReference type="InterPro" id="IPR004013">
    <property type="entry name" value="PHP_dom"/>
</dbReference>
<dbReference type="Gene3D" id="3.20.20.140">
    <property type="entry name" value="Metal-dependent hydrolases"/>
    <property type="match status" value="1"/>
</dbReference>
<dbReference type="InterPro" id="IPR002054">
    <property type="entry name" value="DNA-dir_DNA_pol_X"/>
</dbReference>
<evidence type="ECO:0000313" key="5">
    <source>
        <dbReference type="EMBL" id="KTD18311.1"/>
    </source>
</evidence>
<dbReference type="PATRIC" id="fig|456.5.peg.2809"/>
<dbReference type="AlphaFoldDB" id="A0A0W0VDW7"/>
<evidence type="ECO:0000259" key="4">
    <source>
        <dbReference type="SMART" id="SM00483"/>
    </source>
</evidence>
<dbReference type="Pfam" id="PF14716">
    <property type="entry name" value="HHH_8"/>
    <property type="match status" value="1"/>
</dbReference>
<dbReference type="EMBL" id="LNYJ01000011">
    <property type="protein sequence ID" value="KTD18311.1"/>
    <property type="molecule type" value="Genomic_DNA"/>
</dbReference>
<dbReference type="Proteomes" id="UP000055035">
    <property type="component" value="Unassembled WGS sequence"/>
</dbReference>
<dbReference type="SMART" id="SM00481">
    <property type="entry name" value="POLIIIAc"/>
    <property type="match status" value="1"/>
</dbReference>
<dbReference type="RefSeq" id="WP_058471984.1">
    <property type="nucleotide sequence ID" value="NZ_CAAAIC010000006.1"/>
</dbReference>